<evidence type="ECO:0000313" key="8">
    <source>
        <dbReference type="Proteomes" id="UP000662939"/>
    </source>
</evidence>
<dbReference type="AlphaFoldDB" id="A0A895XL66"/>
<reference evidence="7" key="1">
    <citation type="submission" date="2021-02" db="EMBL/GenBank/DDBJ databases">
        <title>Natronoglycomyces albus gen. nov., sp. nov, a haloalkaliphilic actinobacterium from a soda solonchak soil.</title>
        <authorList>
            <person name="Sorokin D.Y."/>
            <person name="Khijniak T.V."/>
            <person name="Zakharycheva A.P."/>
            <person name="Boueva O.V."/>
            <person name="Ariskina E.V."/>
            <person name="Hahnke R.L."/>
            <person name="Bunk B."/>
            <person name="Sproer C."/>
            <person name="Schumann P."/>
            <person name="Evtushenko L.I."/>
            <person name="Kublanov I.V."/>
        </authorList>
    </citation>
    <scope>NUCLEOTIDE SEQUENCE</scope>
    <source>
        <strain evidence="7">DSM 106290</strain>
    </source>
</reference>
<feature type="chain" id="PRO_5038670070" description="Phosphate-binding protein" evidence="5">
    <location>
        <begin position="23"/>
        <end position="384"/>
    </location>
</feature>
<evidence type="ECO:0000256" key="1">
    <source>
        <dbReference type="ARBA" id="ARBA00008725"/>
    </source>
</evidence>
<dbReference type="RefSeq" id="WP_213172085.1">
    <property type="nucleotide sequence ID" value="NZ_CP070496.1"/>
</dbReference>
<dbReference type="SUPFAM" id="SSF53850">
    <property type="entry name" value="Periplasmic binding protein-like II"/>
    <property type="match status" value="1"/>
</dbReference>
<dbReference type="CDD" id="cd13565">
    <property type="entry name" value="PBP2_PstS"/>
    <property type="match status" value="1"/>
</dbReference>
<dbReference type="PROSITE" id="PS51257">
    <property type="entry name" value="PROKAR_LIPOPROTEIN"/>
    <property type="match status" value="1"/>
</dbReference>
<evidence type="ECO:0000259" key="6">
    <source>
        <dbReference type="Pfam" id="PF12849"/>
    </source>
</evidence>
<dbReference type="GO" id="GO:0043190">
    <property type="term" value="C:ATP-binding cassette (ABC) transporter complex"/>
    <property type="evidence" value="ECO:0007669"/>
    <property type="project" value="InterPro"/>
</dbReference>
<evidence type="ECO:0000256" key="3">
    <source>
        <dbReference type="ARBA" id="ARBA00022592"/>
    </source>
</evidence>
<gene>
    <name evidence="7" type="primary">pstS</name>
    <name evidence="7" type="ORF">JQS30_03910</name>
</gene>
<dbReference type="InterPro" id="IPR050962">
    <property type="entry name" value="Phosphate-bind_PstS"/>
</dbReference>
<dbReference type="PANTHER" id="PTHR42996">
    <property type="entry name" value="PHOSPHATE-BINDING PROTEIN PSTS"/>
    <property type="match status" value="1"/>
</dbReference>
<evidence type="ECO:0000256" key="5">
    <source>
        <dbReference type="SAM" id="SignalP"/>
    </source>
</evidence>
<keyword evidence="8" id="KW-1185">Reference proteome</keyword>
<dbReference type="InterPro" id="IPR024370">
    <property type="entry name" value="PBP_domain"/>
</dbReference>
<dbReference type="Gene3D" id="3.40.190.10">
    <property type="entry name" value="Periplasmic binding protein-like II"/>
    <property type="match status" value="2"/>
</dbReference>
<evidence type="ECO:0000256" key="2">
    <source>
        <dbReference type="ARBA" id="ARBA00022448"/>
    </source>
</evidence>
<name>A0A895XL66_9ACTN</name>
<keyword evidence="2 4" id="KW-0813">Transport</keyword>
<dbReference type="InterPro" id="IPR005673">
    <property type="entry name" value="ABC_phos-bd_PstS"/>
</dbReference>
<dbReference type="GO" id="GO:0042301">
    <property type="term" value="F:phosphate ion binding"/>
    <property type="evidence" value="ECO:0007669"/>
    <property type="project" value="InterPro"/>
</dbReference>
<dbReference type="GO" id="GO:0035435">
    <property type="term" value="P:phosphate ion transmembrane transport"/>
    <property type="evidence" value="ECO:0007669"/>
    <property type="project" value="InterPro"/>
</dbReference>
<evidence type="ECO:0000256" key="4">
    <source>
        <dbReference type="PIRNR" id="PIRNR002756"/>
    </source>
</evidence>
<feature type="domain" description="PBP" evidence="6">
    <location>
        <begin position="57"/>
        <end position="324"/>
    </location>
</feature>
<dbReference type="PANTHER" id="PTHR42996:SF1">
    <property type="entry name" value="PHOSPHATE-BINDING PROTEIN PSTS"/>
    <property type="match status" value="1"/>
</dbReference>
<feature type="signal peptide" evidence="5">
    <location>
        <begin position="1"/>
        <end position="22"/>
    </location>
</feature>
<comment type="similarity">
    <text evidence="1 4">Belongs to the PstS family.</text>
</comment>
<dbReference type="EMBL" id="CP070496">
    <property type="protein sequence ID" value="QSB06074.1"/>
    <property type="molecule type" value="Genomic_DNA"/>
</dbReference>
<evidence type="ECO:0000313" key="7">
    <source>
        <dbReference type="EMBL" id="QSB06074.1"/>
    </source>
</evidence>
<dbReference type="Proteomes" id="UP000662939">
    <property type="component" value="Chromosome"/>
</dbReference>
<keyword evidence="5" id="KW-0732">Signal</keyword>
<organism evidence="7 8">
    <name type="scientific">Natronoglycomyces albus</name>
    <dbReference type="NCBI Taxonomy" id="2811108"/>
    <lineage>
        <taxon>Bacteria</taxon>
        <taxon>Bacillati</taxon>
        <taxon>Actinomycetota</taxon>
        <taxon>Actinomycetes</taxon>
        <taxon>Glycomycetales</taxon>
        <taxon>Glycomycetaceae</taxon>
        <taxon>Natronoglycomyces</taxon>
    </lineage>
</organism>
<proteinExistence type="inferred from homology"/>
<dbReference type="PIRSF" id="PIRSF002756">
    <property type="entry name" value="PstS"/>
    <property type="match status" value="1"/>
</dbReference>
<accession>A0A895XL66</accession>
<dbReference type="KEGG" id="nav:JQS30_03910"/>
<protein>
    <recommendedName>
        <fullName evidence="4">Phosphate-binding protein</fullName>
    </recommendedName>
</protein>
<dbReference type="NCBIfam" id="TIGR00975">
    <property type="entry name" value="3a0107s03"/>
    <property type="match status" value="1"/>
</dbReference>
<sequence>MFTKRRLAWTTSIALTTGLVLTACGAGDDNADTTTSADYETIDEASAEALEALAEVNSLSGNINGAGASFPFTVYEDWRVHYEQNVQSDVRINYQSVGSGAGITQFLEDTIDFGTSEAYLREGELSTAEGNRDCEAIQVPMLFGSVAIAFQDESLDGLVLDADTIAKIFTRDITNYSDDEIAALNPGRDLPDLEIIPVHRSDGSGTTSVFTTWLEDESGHWVDNMDPASGTEVNWASGTVGGQGNEGVAANLQAETGGLGYVNQSYAYIEGLPQAEVINADGNAVYPTLEATTAGIENLEIPDNYQFDILGIGGDGYPITGTVWNFFYTCGYDDETAAVLKDYWIWATQTPEADQLAMELGYAPMGPELKARVLDELLRINENN</sequence>
<dbReference type="Pfam" id="PF12849">
    <property type="entry name" value="PBP_like_2"/>
    <property type="match status" value="1"/>
</dbReference>
<keyword evidence="3 4" id="KW-0592">Phosphate transport</keyword>